<dbReference type="Pfam" id="PF14613">
    <property type="entry name" value="HAM1_C"/>
    <property type="match status" value="1"/>
</dbReference>
<accession>A0A9P5MST7</accession>
<comment type="caution">
    <text evidence="3">The sequence shown here is derived from an EMBL/GenBank/DDBJ whole genome shotgun (WGS) entry which is preliminary data.</text>
</comment>
<dbReference type="Pfam" id="PF19343">
    <property type="entry name" value="HAM1_N"/>
    <property type="match status" value="2"/>
</dbReference>
<dbReference type="PANTHER" id="PTHR31138">
    <property type="entry name" value="CHROMOSOME 19, WHOLE GENOME SHOTGUN SEQUENCE"/>
    <property type="match status" value="1"/>
</dbReference>
<evidence type="ECO:0000313" key="3">
    <source>
        <dbReference type="EMBL" id="KAF8477834.1"/>
    </source>
</evidence>
<feature type="domain" description="HAM1-like N-terminal" evidence="2">
    <location>
        <begin position="6"/>
        <end position="229"/>
    </location>
</feature>
<sequence>MDKTTSVVAALKAGKQPSQLQTNAWIEKLLQSELIQVEKTTGAGELSQNGKKLARDLRGILEAYKDYVSHKNGENLVQNAIWNLSQADIAASSLDIAIPIDSKEASSDYRAIAASLRTSLQIFWESAAMEGFGIFSDLASFTRLSFADAAELVAEKSNKAAEKLRDVEGEVQSGERDSVGIKEQTKEELKRADMREVFEKSMDTVKDTGSATIGVAQSAGHKTADLTDRSRTRVHAAVSTMSKRAREDPEYRQSLDTFFSLAQKWLKATGNVAAAAAESTSLESFVDDPTPAKHLIRAIRYMNQLAQSIAGGKNLDDLYSSLRMCIVDIRNDTDLQQWVEDYLAFARRALEHTGDNDPEEIRNTREDLRRRWNVLTDLNSDKGRKWKEDFDALQREVLEFQERMERDKDLQAVRKAHAQLGRDIEETLVDVAAVSLQGAIGGTSWLWADLFNVYIPRFIGILKSIPIPRTEYIDGKIEFVLEDLDISSIGLLPGHVFIRNITDLEIDAPKEGKSTTAIGALTHLQVKGLQLKLNQLSFYYHDLTATVGPKEFTGLAEITLPAEGIDVDIKVRTIPNTTAGLTERAERKRFLRIDHVEVHISDNADVRVTESNHPVLLTVFRPLLTARLRGALETTLSANIQSAIDGVDALIWDIVARAEVFEDAGLARGPALATAWWSELGRLRRTQGGLFSGWHTTGSGIVRDGGDARVALGAEPQVIGSEKHGPKGTLAQPLKERVRDAGVNIDVSAEHVAGAGKDVVGKAKEGIKVGLRKVRTFEEKIAEKQKEEESTPGWESNAFEV</sequence>
<feature type="domain" description="HAM1-like C-terminal" evidence="1">
    <location>
        <begin position="602"/>
        <end position="680"/>
    </location>
</feature>
<dbReference type="OrthoDB" id="19394at2759"/>
<reference evidence="3" key="2">
    <citation type="journal article" date="2020" name="Nat. Commun.">
        <title>Large-scale genome sequencing of mycorrhizal fungi provides insights into the early evolution of symbiotic traits.</title>
        <authorList>
            <person name="Miyauchi S."/>
            <person name="Kiss E."/>
            <person name="Kuo A."/>
            <person name="Drula E."/>
            <person name="Kohler A."/>
            <person name="Sanchez-Garcia M."/>
            <person name="Morin E."/>
            <person name="Andreopoulos B."/>
            <person name="Barry K.W."/>
            <person name="Bonito G."/>
            <person name="Buee M."/>
            <person name="Carver A."/>
            <person name="Chen C."/>
            <person name="Cichocki N."/>
            <person name="Clum A."/>
            <person name="Culley D."/>
            <person name="Crous P.W."/>
            <person name="Fauchery L."/>
            <person name="Girlanda M."/>
            <person name="Hayes R.D."/>
            <person name="Keri Z."/>
            <person name="LaButti K."/>
            <person name="Lipzen A."/>
            <person name="Lombard V."/>
            <person name="Magnuson J."/>
            <person name="Maillard F."/>
            <person name="Murat C."/>
            <person name="Nolan M."/>
            <person name="Ohm R.A."/>
            <person name="Pangilinan J."/>
            <person name="Pereira M.F."/>
            <person name="Perotto S."/>
            <person name="Peter M."/>
            <person name="Pfister S."/>
            <person name="Riley R."/>
            <person name="Sitrit Y."/>
            <person name="Stielow J.B."/>
            <person name="Szollosi G."/>
            <person name="Zifcakova L."/>
            <person name="Stursova M."/>
            <person name="Spatafora J.W."/>
            <person name="Tedersoo L."/>
            <person name="Vaario L.M."/>
            <person name="Yamada A."/>
            <person name="Yan M."/>
            <person name="Wang P."/>
            <person name="Xu J."/>
            <person name="Bruns T."/>
            <person name="Baldrian P."/>
            <person name="Vilgalys R."/>
            <person name="Dunand C."/>
            <person name="Henrissat B."/>
            <person name="Grigoriev I.V."/>
            <person name="Hibbett D."/>
            <person name="Nagy L.G."/>
            <person name="Martin F.M."/>
        </authorList>
    </citation>
    <scope>NUCLEOTIDE SEQUENCE</scope>
    <source>
        <strain evidence="3">Prilba</strain>
    </source>
</reference>
<keyword evidence="4" id="KW-1185">Reference proteome</keyword>
<organism evidence="3 4">
    <name type="scientific">Russula ochroleuca</name>
    <dbReference type="NCBI Taxonomy" id="152965"/>
    <lineage>
        <taxon>Eukaryota</taxon>
        <taxon>Fungi</taxon>
        <taxon>Dikarya</taxon>
        <taxon>Basidiomycota</taxon>
        <taxon>Agaricomycotina</taxon>
        <taxon>Agaricomycetes</taxon>
        <taxon>Russulales</taxon>
        <taxon>Russulaceae</taxon>
        <taxon>Russula</taxon>
    </lineage>
</organism>
<evidence type="ECO:0000259" key="1">
    <source>
        <dbReference type="Pfam" id="PF14613"/>
    </source>
</evidence>
<dbReference type="Proteomes" id="UP000759537">
    <property type="component" value="Unassembled WGS sequence"/>
</dbReference>
<name>A0A9P5MST7_9AGAM</name>
<evidence type="ECO:0000313" key="4">
    <source>
        <dbReference type="Proteomes" id="UP000759537"/>
    </source>
</evidence>
<dbReference type="EMBL" id="WHVB01000013">
    <property type="protein sequence ID" value="KAF8477834.1"/>
    <property type="molecule type" value="Genomic_DNA"/>
</dbReference>
<proteinExistence type="predicted"/>
<feature type="domain" description="HAM1-like N-terminal" evidence="2">
    <location>
        <begin position="247"/>
        <end position="574"/>
    </location>
</feature>
<dbReference type="InterPro" id="IPR027842">
    <property type="entry name" value="HAM1-like_C"/>
</dbReference>
<dbReference type="PANTHER" id="PTHR31138:SF1">
    <property type="entry name" value="PDZ DOMAIN-CONTAINING PROTEIN"/>
    <property type="match status" value="1"/>
</dbReference>
<dbReference type="AlphaFoldDB" id="A0A9P5MST7"/>
<gene>
    <name evidence="3" type="ORF">DFH94DRAFT_756119</name>
</gene>
<dbReference type="InterPro" id="IPR045967">
    <property type="entry name" value="HAM1-like_N"/>
</dbReference>
<reference evidence="3" key="1">
    <citation type="submission" date="2019-10" db="EMBL/GenBank/DDBJ databases">
        <authorList>
            <consortium name="DOE Joint Genome Institute"/>
            <person name="Kuo A."/>
            <person name="Miyauchi S."/>
            <person name="Kiss E."/>
            <person name="Drula E."/>
            <person name="Kohler A."/>
            <person name="Sanchez-Garcia M."/>
            <person name="Andreopoulos B."/>
            <person name="Barry K.W."/>
            <person name="Bonito G."/>
            <person name="Buee M."/>
            <person name="Carver A."/>
            <person name="Chen C."/>
            <person name="Cichocki N."/>
            <person name="Clum A."/>
            <person name="Culley D."/>
            <person name="Crous P.W."/>
            <person name="Fauchery L."/>
            <person name="Girlanda M."/>
            <person name="Hayes R."/>
            <person name="Keri Z."/>
            <person name="LaButti K."/>
            <person name="Lipzen A."/>
            <person name="Lombard V."/>
            <person name="Magnuson J."/>
            <person name="Maillard F."/>
            <person name="Morin E."/>
            <person name="Murat C."/>
            <person name="Nolan M."/>
            <person name="Ohm R."/>
            <person name="Pangilinan J."/>
            <person name="Pereira M."/>
            <person name="Perotto S."/>
            <person name="Peter M."/>
            <person name="Riley R."/>
            <person name="Sitrit Y."/>
            <person name="Stielow B."/>
            <person name="Szollosi G."/>
            <person name="Zifcakova L."/>
            <person name="Stursova M."/>
            <person name="Spatafora J.W."/>
            <person name="Tedersoo L."/>
            <person name="Vaario L.-M."/>
            <person name="Yamada A."/>
            <person name="Yan M."/>
            <person name="Wang P."/>
            <person name="Xu J."/>
            <person name="Bruns T."/>
            <person name="Baldrian P."/>
            <person name="Vilgalys R."/>
            <person name="Henrissat B."/>
            <person name="Grigoriev I.V."/>
            <person name="Hibbett D."/>
            <person name="Nagy L.G."/>
            <person name="Martin F.M."/>
        </authorList>
    </citation>
    <scope>NUCLEOTIDE SEQUENCE</scope>
    <source>
        <strain evidence="3">Prilba</strain>
    </source>
</reference>
<evidence type="ECO:0000259" key="2">
    <source>
        <dbReference type="Pfam" id="PF19343"/>
    </source>
</evidence>
<protein>
    <submittedName>
        <fullName evidence="3">Uncharacterized protein</fullName>
    </submittedName>
</protein>